<keyword evidence="7 9" id="KW-0456">Lyase</keyword>
<dbReference type="CDD" id="cd04905">
    <property type="entry name" value="ACT_CM-PDT"/>
    <property type="match status" value="1"/>
</dbReference>
<dbReference type="PROSITE" id="PS51171">
    <property type="entry name" value="PREPHENATE_DEHYDR_3"/>
    <property type="match status" value="1"/>
</dbReference>
<dbReference type="Pfam" id="PF00800">
    <property type="entry name" value="PDT"/>
    <property type="match status" value="1"/>
</dbReference>
<evidence type="ECO:0000256" key="4">
    <source>
        <dbReference type="ARBA" id="ARBA00022605"/>
    </source>
</evidence>
<evidence type="ECO:0000259" key="11">
    <source>
        <dbReference type="PROSITE" id="PS51671"/>
    </source>
</evidence>
<dbReference type="PANTHER" id="PTHR21022:SF19">
    <property type="entry name" value="PREPHENATE DEHYDRATASE-RELATED"/>
    <property type="match status" value="1"/>
</dbReference>
<evidence type="ECO:0000313" key="13">
    <source>
        <dbReference type="Proteomes" id="UP001519363"/>
    </source>
</evidence>
<comment type="pathway">
    <text evidence="1 9">Amino-acid biosynthesis; L-phenylalanine biosynthesis; phenylpyruvate from prephenate: step 1/1.</text>
</comment>
<evidence type="ECO:0000256" key="2">
    <source>
        <dbReference type="ARBA" id="ARBA00013147"/>
    </source>
</evidence>
<dbReference type="SUPFAM" id="SSF53850">
    <property type="entry name" value="Periplasmic binding protein-like II"/>
    <property type="match status" value="1"/>
</dbReference>
<evidence type="ECO:0000256" key="6">
    <source>
        <dbReference type="ARBA" id="ARBA00023222"/>
    </source>
</evidence>
<proteinExistence type="predicted"/>
<dbReference type="PIRSF" id="PIRSF001500">
    <property type="entry name" value="Chor_mut_pdt_Ppr"/>
    <property type="match status" value="1"/>
</dbReference>
<keyword evidence="13" id="KW-1185">Reference proteome</keyword>
<dbReference type="InterPro" id="IPR008242">
    <property type="entry name" value="Chor_mutase/pphenate_deHydtase"/>
</dbReference>
<dbReference type="Pfam" id="PF01842">
    <property type="entry name" value="ACT"/>
    <property type="match status" value="1"/>
</dbReference>
<dbReference type="EC" id="4.2.1.51" evidence="2 9"/>
<evidence type="ECO:0000256" key="9">
    <source>
        <dbReference type="RuleBase" id="RU361254"/>
    </source>
</evidence>
<dbReference type="InterPro" id="IPR002912">
    <property type="entry name" value="ACT_dom"/>
</dbReference>
<dbReference type="InterPro" id="IPR001086">
    <property type="entry name" value="Preph_deHydtase"/>
</dbReference>
<dbReference type="GO" id="GO:0004664">
    <property type="term" value="F:prephenate dehydratase activity"/>
    <property type="evidence" value="ECO:0007669"/>
    <property type="project" value="UniProtKB-EC"/>
</dbReference>
<feature type="domain" description="ACT" evidence="11">
    <location>
        <begin position="195"/>
        <end position="273"/>
    </location>
</feature>
<dbReference type="Gene3D" id="3.30.70.260">
    <property type="match status" value="1"/>
</dbReference>
<dbReference type="InterPro" id="IPR045865">
    <property type="entry name" value="ACT-like_dom_sf"/>
</dbReference>
<keyword evidence="5 9" id="KW-0057">Aromatic amino acid biosynthesis</keyword>
<evidence type="ECO:0000313" key="12">
    <source>
        <dbReference type="EMBL" id="MBP2475418.1"/>
    </source>
</evidence>
<dbReference type="SUPFAM" id="SSF55021">
    <property type="entry name" value="ACT-like"/>
    <property type="match status" value="1"/>
</dbReference>
<dbReference type="EMBL" id="JAGIOO010000001">
    <property type="protein sequence ID" value="MBP2475418.1"/>
    <property type="molecule type" value="Genomic_DNA"/>
</dbReference>
<protein>
    <recommendedName>
        <fullName evidence="3 9">Prephenate dehydratase</fullName>
        <shortName evidence="9">PDT</shortName>
        <ecNumber evidence="2 9">4.2.1.51</ecNumber>
    </recommendedName>
</protein>
<gene>
    <name evidence="9" type="primary">pheA</name>
    <name evidence="12" type="ORF">JOF53_004290</name>
</gene>
<evidence type="ECO:0000256" key="1">
    <source>
        <dbReference type="ARBA" id="ARBA00004741"/>
    </source>
</evidence>
<feature type="domain" description="Prephenate dehydratase" evidence="10">
    <location>
        <begin position="3"/>
        <end position="181"/>
    </location>
</feature>
<dbReference type="Proteomes" id="UP001519363">
    <property type="component" value="Unassembled WGS sequence"/>
</dbReference>
<evidence type="ECO:0000256" key="7">
    <source>
        <dbReference type="ARBA" id="ARBA00023239"/>
    </source>
</evidence>
<dbReference type="PROSITE" id="PS00858">
    <property type="entry name" value="PREPHENATE_DEHYDR_2"/>
    <property type="match status" value="1"/>
</dbReference>
<comment type="caution">
    <text evidence="12">The sequence shown here is derived from an EMBL/GenBank/DDBJ whole genome shotgun (WGS) entry which is preliminary data.</text>
</comment>
<keyword evidence="6 9" id="KW-0584">Phenylalanine biosynthesis</keyword>
<evidence type="ECO:0000256" key="5">
    <source>
        <dbReference type="ARBA" id="ARBA00023141"/>
    </source>
</evidence>
<reference evidence="12 13" key="1">
    <citation type="submission" date="2021-03" db="EMBL/GenBank/DDBJ databases">
        <title>Sequencing the genomes of 1000 actinobacteria strains.</title>
        <authorList>
            <person name="Klenk H.-P."/>
        </authorList>
    </citation>
    <scope>NUCLEOTIDE SEQUENCE [LARGE SCALE GENOMIC DNA]</scope>
    <source>
        <strain evidence="12 13">DSM 44580</strain>
    </source>
</reference>
<name>A0ABS5AFP9_9PSEU</name>
<dbReference type="NCBIfam" id="NF008865">
    <property type="entry name" value="PRK11898.1"/>
    <property type="match status" value="1"/>
</dbReference>
<accession>A0ABS5AFP9</accession>
<dbReference type="PROSITE" id="PS51671">
    <property type="entry name" value="ACT"/>
    <property type="match status" value="1"/>
</dbReference>
<dbReference type="RefSeq" id="WP_086780381.1">
    <property type="nucleotide sequence ID" value="NZ_JAGIOO010000001.1"/>
</dbReference>
<dbReference type="Gene3D" id="3.40.190.10">
    <property type="entry name" value="Periplasmic binding protein-like II"/>
    <property type="match status" value="2"/>
</dbReference>
<organism evidence="12 13">
    <name type="scientific">Crossiella equi</name>
    <dbReference type="NCBI Taxonomy" id="130796"/>
    <lineage>
        <taxon>Bacteria</taxon>
        <taxon>Bacillati</taxon>
        <taxon>Actinomycetota</taxon>
        <taxon>Actinomycetes</taxon>
        <taxon>Pseudonocardiales</taxon>
        <taxon>Pseudonocardiaceae</taxon>
        <taxon>Crossiella</taxon>
    </lineage>
</organism>
<dbReference type="CDD" id="cd13632">
    <property type="entry name" value="PBP2_Aa-PDT_like"/>
    <property type="match status" value="1"/>
</dbReference>
<evidence type="ECO:0000259" key="10">
    <source>
        <dbReference type="PROSITE" id="PS51171"/>
    </source>
</evidence>
<evidence type="ECO:0000256" key="8">
    <source>
        <dbReference type="ARBA" id="ARBA00047848"/>
    </source>
</evidence>
<sequence>MPRIAYLGPERTFTEQATRRLVDAATHELVPATTVAAALDLVRLDKVDAAVVPVENSVEGSVPPTLDALAAGSPLVAVAETLLPVHFTVLVRPGTKAADVRTVTSHPHALAQVRDWLAQHLPEAAPLATTSTAAGAVAVREGQADAAVTAPIAAEGSGLEALATGVGDVADAVTRFLLVRKPGQLPEPTGADRTSVVVVAESRPGSLSELLVEFAVRGVDLTRIESRPTRERLGVYRFFLDFSGHVSEPRVGEALSALHRRCTDVRFLGSFPRADGVAAELAPATGAEHFAEAATWLARVRAGEQE</sequence>
<evidence type="ECO:0000256" key="3">
    <source>
        <dbReference type="ARBA" id="ARBA00021872"/>
    </source>
</evidence>
<dbReference type="PANTHER" id="PTHR21022">
    <property type="entry name" value="PREPHENATE DEHYDRATASE P PROTEIN"/>
    <property type="match status" value="1"/>
</dbReference>
<dbReference type="InterPro" id="IPR018528">
    <property type="entry name" value="Preph_deHydtase_CS"/>
</dbReference>
<keyword evidence="4 9" id="KW-0028">Amino-acid biosynthesis</keyword>
<comment type="catalytic activity">
    <reaction evidence="8 9">
        <text>prephenate + H(+) = 3-phenylpyruvate + CO2 + H2O</text>
        <dbReference type="Rhea" id="RHEA:21648"/>
        <dbReference type="ChEBI" id="CHEBI:15377"/>
        <dbReference type="ChEBI" id="CHEBI:15378"/>
        <dbReference type="ChEBI" id="CHEBI:16526"/>
        <dbReference type="ChEBI" id="CHEBI:18005"/>
        <dbReference type="ChEBI" id="CHEBI:29934"/>
        <dbReference type="EC" id="4.2.1.51"/>
    </reaction>
</comment>